<accession>A0A9W6NRZ1</accession>
<feature type="compositionally biased region" description="Low complexity" evidence="1">
    <location>
        <begin position="327"/>
        <end position="374"/>
    </location>
</feature>
<dbReference type="InterPro" id="IPR012291">
    <property type="entry name" value="CBM2_carb-bd_dom_sf"/>
</dbReference>
<dbReference type="SMART" id="SM00637">
    <property type="entry name" value="CBD_II"/>
    <property type="match status" value="1"/>
</dbReference>
<reference evidence="3" key="1">
    <citation type="journal article" date="2014" name="Int. J. Syst. Evol. Microbiol.">
        <title>Complete genome sequence of Corynebacterium casei LMG S-19264T (=DSM 44701T), isolated from a smear-ripened cheese.</title>
        <authorList>
            <consortium name="US DOE Joint Genome Institute (JGI-PGF)"/>
            <person name="Walter F."/>
            <person name="Albersmeier A."/>
            <person name="Kalinowski J."/>
            <person name="Ruckert C."/>
        </authorList>
    </citation>
    <scope>NUCLEOTIDE SEQUENCE</scope>
    <source>
        <strain evidence="3">VKM Ac-1321</strain>
    </source>
</reference>
<dbReference type="GO" id="GO:0030247">
    <property type="term" value="F:polysaccharide binding"/>
    <property type="evidence" value="ECO:0007669"/>
    <property type="project" value="UniProtKB-UniRule"/>
</dbReference>
<dbReference type="Gene3D" id="2.60.40.760">
    <property type="entry name" value="Expansin, cellulose-binding-like domain"/>
    <property type="match status" value="1"/>
</dbReference>
<dbReference type="InterPro" id="IPR001919">
    <property type="entry name" value="CBD2"/>
</dbReference>
<dbReference type="SUPFAM" id="SSF49384">
    <property type="entry name" value="Carbohydrate-binding domain"/>
    <property type="match status" value="1"/>
</dbReference>
<comment type="caution">
    <text evidence="3">The sequence shown here is derived from an EMBL/GenBank/DDBJ whole genome shotgun (WGS) entry which is preliminary data.</text>
</comment>
<sequence>MTLRAAAADVAIMHRGIWWTRLAIPAIAALGAALIVLALQPSARATVPEPTAPVTGNATYFDGLGAPYGGCGLPQAELETQNFVALNVFDTPGSGTFYPRPLSSADADKMGIWNNGHNCGRWVRVSISDYCTGTNDGALGQPFCRNGAFTADAYNGGTLDMIVADSCGDSNAWCRDDKYHLDLSKDSLNKFVKNGAPMTDLYPNHWNNRHVSWQFIPAPTYSGDIKIGFLSGAQRYWPAIAVSKLPNGVHGVEYFANGAWTAAPMNSDMGQSFIIGGLTSGGTDFRIRVRDASDALLFGGREYSFSLPAACSSQCSAAYTQATYTTTSTSTSPSASTSASASVSPSASRSTSTSPSASRSASSSPATSGGCTAAVTTTGSWSGGGQAEVKVTNTGTAPTSGWTVRFTLPAGVTIASSWNAAVTVSGSSVTATNASYNGNIAANGSTSWGLVFNGPNFGITPLSCSAR</sequence>
<dbReference type="InterPro" id="IPR008965">
    <property type="entry name" value="CBM2/CBM3_carb-bd_dom_sf"/>
</dbReference>
<dbReference type="Gene3D" id="2.40.40.10">
    <property type="entry name" value="RlpA-like domain"/>
    <property type="match status" value="1"/>
</dbReference>
<evidence type="ECO:0000313" key="3">
    <source>
        <dbReference type="EMBL" id="GLL07795.1"/>
    </source>
</evidence>
<dbReference type="InterPro" id="IPR036749">
    <property type="entry name" value="Expansin_CBD_sf"/>
</dbReference>
<keyword evidence="4" id="KW-1185">Reference proteome</keyword>
<feature type="domain" description="CBM2" evidence="2">
    <location>
        <begin position="364"/>
        <end position="467"/>
    </location>
</feature>
<dbReference type="GO" id="GO:0005975">
    <property type="term" value="P:carbohydrate metabolic process"/>
    <property type="evidence" value="ECO:0007669"/>
    <property type="project" value="InterPro"/>
</dbReference>
<protein>
    <submittedName>
        <fullName evidence="3">Cellulose-binding protein II</fullName>
    </submittedName>
</protein>
<dbReference type="GO" id="GO:0004553">
    <property type="term" value="F:hydrolase activity, hydrolyzing O-glycosyl compounds"/>
    <property type="evidence" value="ECO:0007669"/>
    <property type="project" value="InterPro"/>
</dbReference>
<dbReference type="Proteomes" id="UP001143480">
    <property type="component" value="Unassembled WGS sequence"/>
</dbReference>
<organism evidence="3 4">
    <name type="scientific">Dactylosporangium matsuzakiense</name>
    <dbReference type="NCBI Taxonomy" id="53360"/>
    <lineage>
        <taxon>Bacteria</taxon>
        <taxon>Bacillati</taxon>
        <taxon>Actinomycetota</taxon>
        <taxon>Actinomycetes</taxon>
        <taxon>Micromonosporales</taxon>
        <taxon>Micromonosporaceae</taxon>
        <taxon>Dactylosporangium</taxon>
    </lineage>
</organism>
<evidence type="ECO:0000259" key="2">
    <source>
        <dbReference type="PROSITE" id="PS51173"/>
    </source>
</evidence>
<dbReference type="EMBL" id="BSFP01000112">
    <property type="protein sequence ID" value="GLL07795.1"/>
    <property type="molecule type" value="Genomic_DNA"/>
</dbReference>
<dbReference type="PROSITE" id="PS51173">
    <property type="entry name" value="CBM2"/>
    <property type="match status" value="1"/>
</dbReference>
<name>A0A9W6NRZ1_9ACTN</name>
<dbReference type="InterPro" id="IPR036908">
    <property type="entry name" value="RlpA-like_sf"/>
</dbReference>
<gene>
    <name evidence="3" type="ORF">GCM10017581_095530</name>
</gene>
<dbReference type="AlphaFoldDB" id="A0A9W6NRZ1"/>
<dbReference type="Pfam" id="PF00553">
    <property type="entry name" value="CBM_2"/>
    <property type="match status" value="1"/>
</dbReference>
<dbReference type="SUPFAM" id="SSF50685">
    <property type="entry name" value="Barwin-like endoglucanases"/>
    <property type="match status" value="1"/>
</dbReference>
<proteinExistence type="predicted"/>
<dbReference type="Gene3D" id="2.60.40.290">
    <property type="match status" value="1"/>
</dbReference>
<evidence type="ECO:0000256" key="1">
    <source>
        <dbReference type="SAM" id="MobiDB-lite"/>
    </source>
</evidence>
<reference evidence="3" key="2">
    <citation type="submission" date="2023-01" db="EMBL/GenBank/DDBJ databases">
        <authorList>
            <person name="Sun Q."/>
            <person name="Evtushenko L."/>
        </authorList>
    </citation>
    <scope>NUCLEOTIDE SEQUENCE</scope>
    <source>
        <strain evidence="3">VKM Ac-1321</strain>
    </source>
</reference>
<evidence type="ECO:0000313" key="4">
    <source>
        <dbReference type="Proteomes" id="UP001143480"/>
    </source>
</evidence>
<feature type="region of interest" description="Disordered" evidence="1">
    <location>
        <begin position="327"/>
        <end position="394"/>
    </location>
</feature>